<dbReference type="PANTHER" id="PTHR31720:SF3">
    <property type="entry name" value="SERPENTINE RECEPTOR, CLASS Z-RELATED"/>
    <property type="match status" value="1"/>
</dbReference>
<keyword evidence="1" id="KW-0812">Transmembrane</keyword>
<evidence type="ECO:0000256" key="1">
    <source>
        <dbReference type="SAM" id="Phobius"/>
    </source>
</evidence>
<dbReference type="InterPro" id="IPR018817">
    <property type="entry name" value="7TM_GPCR_serpentine_rcpt_Srz"/>
</dbReference>
<proteinExistence type="predicted"/>
<dbReference type="Proteomes" id="UP000095282">
    <property type="component" value="Unplaced"/>
</dbReference>
<name>A0A1I7TH42_9PELO</name>
<feature type="transmembrane region" description="Helical" evidence="1">
    <location>
        <begin position="92"/>
        <end position="113"/>
    </location>
</feature>
<dbReference type="Pfam" id="PF10325">
    <property type="entry name" value="7TM_GPCR_Srz"/>
    <property type="match status" value="1"/>
</dbReference>
<sequence>MNDTNNTSPFFTNPYNETLIAIVSVSSQLLTILIFPFYSNVYRKNLAREKSTALFQVTRHFYRILKVYFLLCCVPILGYILGFVLLSLSLSFSFFIITSSTFLLVVDAFLIGYICRHSECLLGILAIQRFFLYFFASTEKYLGLSENGFSSLIRFIYLTPPIAAVLSILFLIKYGFLEHMENLMTVYTGIVTFLCFFSLFAALLYIPLLISIRKLSHLSSAKLNKPQRYILWQLVVMTTVKCFSIHGTVIDGFCFPLVIQLTYLGCNKRNLDTLLGSFNNNWIKTICSLLCRSTLRVAPQQNIYSINVVNS</sequence>
<evidence type="ECO:0000313" key="2">
    <source>
        <dbReference type="Proteomes" id="UP000095282"/>
    </source>
</evidence>
<feature type="transmembrane region" description="Helical" evidence="1">
    <location>
        <begin position="120"/>
        <end position="136"/>
    </location>
</feature>
<feature type="transmembrane region" description="Helical" evidence="1">
    <location>
        <begin position="67"/>
        <end position="86"/>
    </location>
</feature>
<feature type="transmembrane region" description="Helical" evidence="1">
    <location>
        <begin position="156"/>
        <end position="174"/>
    </location>
</feature>
<dbReference type="WBParaSite" id="Csp11.Scaffold612.g5870.t2">
    <property type="protein sequence ID" value="Csp11.Scaffold612.g5870.t2"/>
    <property type="gene ID" value="Csp11.Scaffold612.g5870"/>
</dbReference>
<evidence type="ECO:0000313" key="3">
    <source>
        <dbReference type="WBParaSite" id="Csp11.Scaffold612.g5870.t2"/>
    </source>
</evidence>
<dbReference type="PANTHER" id="PTHR31720">
    <property type="entry name" value="SERPENTINE RECEPTOR, CLASS Z-RELATED"/>
    <property type="match status" value="1"/>
</dbReference>
<protein>
    <submittedName>
        <fullName evidence="3">Serpentine Receptor, class Z</fullName>
    </submittedName>
</protein>
<keyword evidence="1" id="KW-1133">Transmembrane helix</keyword>
<keyword evidence="1" id="KW-0472">Membrane</keyword>
<accession>A0A1I7TH42</accession>
<reference evidence="3" key="1">
    <citation type="submission" date="2016-11" db="UniProtKB">
        <authorList>
            <consortium name="WormBaseParasite"/>
        </authorList>
    </citation>
    <scope>IDENTIFICATION</scope>
</reference>
<feature type="transmembrane region" description="Helical" evidence="1">
    <location>
        <begin position="186"/>
        <end position="210"/>
    </location>
</feature>
<organism evidence="2 3">
    <name type="scientific">Caenorhabditis tropicalis</name>
    <dbReference type="NCBI Taxonomy" id="1561998"/>
    <lineage>
        <taxon>Eukaryota</taxon>
        <taxon>Metazoa</taxon>
        <taxon>Ecdysozoa</taxon>
        <taxon>Nematoda</taxon>
        <taxon>Chromadorea</taxon>
        <taxon>Rhabditida</taxon>
        <taxon>Rhabditina</taxon>
        <taxon>Rhabditomorpha</taxon>
        <taxon>Rhabditoidea</taxon>
        <taxon>Rhabditidae</taxon>
        <taxon>Peloderinae</taxon>
        <taxon>Caenorhabditis</taxon>
    </lineage>
</organism>
<feature type="transmembrane region" description="Helical" evidence="1">
    <location>
        <begin position="20"/>
        <end position="38"/>
    </location>
</feature>
<keyword evidence="2" id="KW-1185">Reference proteome</keyword>
<dbReference type="AlphaFoldDB" id="A0A1I7TH42"/>